<gene>
    <name evidence="3" type="ORF">KHA97_07660</name>
</gene>
<keyword evidence="1" id="KW-0812">Transmembrane</keyword>
<dbReference type="InterPro" id="IPR032816">
    <property type="entry name" value="VTT_dom"/>
</dbReference>
<reference evidence="3 4" key="1">
    <citation type="submission" date="2021-05" db="EMBL/GenBank/DDBJ databases">
        <title>Novel Bacillus species.</title>
        <authorList>
            <person name="Liu G."/>
        </authorList>
    </citation>
    <scope>NUCLEOTIDE SEQUENCE [LARGE SCALE GENOMIC DNA]</scope>
    <source>
        <strain evidence="4">FJAT-49780</strain>
    </source>
</reference>
<name>A0A942TDT2_9BACI</name>
<dbReference type="Pfam" id="PF09335">
    <property type="entry name" value="VTT_dom"/>
    <property type="match status" value="1"/>
</dbReference>
<evidence type="ECO:0000313" key="3">
    <source>
        <dbReference type="EMBL" id="MBS4194953.1"/>
    </source>
</evidence>
<dbReference type="RefSeq" id="WP_213124095.1">
    <property type="nucleotide sequence ID" value="NZ_JAGYPG010000001.1"/>
</dbReference>
<evidence type="ECO:0000259" key="2">
    <source>
        <dbReference type="Pfam" id="PF09335"/>
    </source>
</evidence>
<proteinExistence type="predicted"/>
<feature type="transmembrane region" description="Helical" evidence="1">
    <location>
        <begin position="6"/>
        <end position="25"/>
    </location>
</feature>
<comment type="caution">
    <text evidence="3">The sequence shown here is derived from an EMBL/GenBank/DDBJ whole genome shotgun (WGS) entry which is preliminary data.</text>
</comment>
<sequence length="196" mass="22743">MDKQLLIMLAFMEGTGILAPFIFIFFHVLRQFLFIPVVLLCMAGGILFGSFLGTVYSMAGLLLLSALFYICIRKMPKTYEKLMNIKYKWFGRYNKMTVGQIAVLRLIPFFHYHLLNLCLLERRPDFRGFMKGAFATNLPLAFFYTVFGEFITHFSPTMAVIVIGSLLLLFYILREKIAIVTWEEFFKHTNQGKNPC</sequence>
<feature type="transmembrane region" description="Helical" evidence="1">
    <location>
        <begin position="153"/>
        <end position="173"/>
    </location>
</feature>
<evidence type="ECO:0000313" key="4">
    <source>
        <dbReference type="Proteomes" id="UP000681414"/>
    </source>
</evidence>
<dbReference type="Proteomes" id="UP000681414">
    <property type="component" value="Unassembled WGS sequence"/>
</dbReference>
<accession>A0A942TDT2</accession>
<evidence type="ECO:0000256" key="1">
    <source>
        <dbReference type="SAM" id="Phobius"/>
    </source>
</evidence>
<keyword evidence="4" id="KW-1185">Reference proteome</keyword>
<dbReference type="EMBL" id="JAGYPG010000001">
    <property type="protein sequence ID" value="MBS4194953.1"/>
    <property type="molecule type" value="Genomic_DNA"/>
</dbReference>
<feature type="domain" description="VTT" evidence="2">
    <location>
        <begin position="35"/>
        <end position="149"/>
    </location>
</feature>
<organism evidence="3 4">
    <name type="scientific">Lederbergia citri</name>
    <dbReference type="NCBI Taxonomy" id="2833580"/>
    <lineage>
        <taxon>Bacteria</taxon>
        <taxon>Bacillati</taxon>
        <taxon>Bacillota</taxon>
        <taxon>Bacilli</taxon>
        <taxon>Bacillales</taxon>
        <taxon>Bacillaceae</taxon>
        <taxon>Lederbergia</taxon>
    </lineage>
</organism>
<keyword evidence="1" id="KW-0472">Membrane</keyword>
<feature type="transmembrane region" description="Helical" evidence="1">
    <location>
        <begin position="32"/>
        <end position="49"/>
    </location>
</feature>
<dbReference type="AlphaFoldDB" id="A0A942TDT2"/>
<feature type="transmembrane region" description="Helical" evidence="1">
    <location>
        <begin position="55"/>
        <end position="72"/>
    </location>
</feature>
<protein>
    <submittedName>
        <fullName evidence="3">TVP38/TMEM64 family protein</fullName>
    </submittedName>
</protein>
<keyword evidence="1" id="KW-1133">Transmembrane helix</keyword>